<dbReference type="InterPro" id="IPR018376">
    <property type="entry name" value="Enoyl-CoA_hyd/isom_CS"/>
</dbReference>
<name>F5R980_METUF</name>
<evidence type="ECO:0000256" key="1">
    <source>
        <dbReference type="ARBA" id="ARBA00005254"/>
    </source>
</evidence>
<comment type="caution">
    <text evidence="3">The sequence shown here is derived from an EMBL/GenBank/DDBJ whole genome shotgun (WGS) entry which is preliminary data.</text>
</comment>
<dbReference type="PROSITE" id="PS00166">
    <property type="entry name" value="ENOYL_COA_HYDRATASE"/>
    <property type="match status" value="1"/>
</dbReference>
<dbReference type="OrthoDB" id="9802362at2"/>
<proteinExistence type="inferred from homology"/>
<dbReference type="RefSeq" id="WP_008058860.1">
    <property type="nucleotide sequence ID" value="NZ_AFHG01000030.1"/>
</dbReference>
<dbReference type="AlphaFoldDB" id="F5R980"/>
<keyword evidence="4" id="KW-1185">Reference proteome</keyword>
<dbReference type="PANTHER" id="PTHR11941:SF54">
    <property type="entry name" value="ENOYL-COA HYDRATASE, MITOCHONDRIAL"/>
    <property type="match status" value="1"/>
</dbReference>
<dbReference type="Proteomes" id="UP000005019">
    <property type="component" value="Unassembled WGS sequence"/>
</dbReference>
<organism evidence="3 4">
    <name type="scientific">Methyloversatilis universalis (strain ATCC BAA-1314 / DSM 25237 / JCM 13912 / CCUG 52030 / FAM5)</name>
    <dbReference type="NCBI Taxonomy" id="1000565"/>
    <lineage>
        <taxon>Bacteria</taxon>
        <taxon>Pseudomonadati</taxon>
        <taxon>Pseudomonadota</taxon>
        <taxon>Betaproteobacteria</taxon>
        <taxon>Nitrosomonadales</taxon>
        <taxon>Sterolibacteriaceae</taxon>
        <taxon>Methyloversatilis</taxon>
    </lineage>
</organism>
<dbReference type="eggNOG" id="COG1024">
    <property type="taxonomic scope" value="Bacteria"/>
</dbReference>
<dbReference type="InterPro" id="IPR029045">
    <property type="entry name" value="ClpP/crotonase-like_dom_sf"/>
</dbReference>
<sequence>MQIIDRSRAHLHTVPLPGMAANAPRLLSTPLLTSRYEADTRALWMYAHPTGRPCFTPELLADVLAQQQEVELAPGTVDFFLNCSGVSGVYNLGGDLDLFQKLVEAGDEDGLMRYAEACIRAINNNVAGLHADAVSMAVVQGDALGGGFEAALSCHVVIAERGAKMGFPEMLFNLFPGMGAYSLVARKAGPRVAEDLILNARVLPAEKMHELGLVDHLAEPGRGEWVARDVMRQMSTQLKGFRAFQRAKMHAYVRLTYQELEDVTREWVRGAMKLDRKDLRTMERLVKAQNRMHAANHPGTGSVSA</sequence>
<dbReference type="NCBIfam" id="NF006452">
    <property type="entry name" value="PRK08788.1"/>
    <property type="match status" value="1"/>
</dbReference>
<reference evidence="3 4" key="1">
    <citation type="journal article" date="2011" name="J. Bacteriol.">
        <title>Genome sequence of Methyloversatilis universalis FAM5T, a methylotrophic representative of the order Rhodocyclales.</title>
        <authorList>
            <person name="Kittichotirat W."/>
            <person name="Good N.M."/>
            <person name="Hall R."/>
            <person name="Bringel F."/>
            <person name="Lajus A."/>
            <person name="Medigue C."/>
            <person name="Smalley N.E."/>
            <person name="Beck D."/>
            <person name="Bumgarner R."/>
            <person name="Vuilleumier S."/>
            <person name="Kalyuzhnaya M.G."/>
        </authorList>
    </citation>
    <scope>NUCLEOTIDE SEQUENCE [LARGE SCALE GENOMIC DNA]</scope>
    <source>
        <strain evidence="4">ATCC BAA-1314 / JCM 13912 / FAM5</strain>
    </source>
</reference>
<dbReference type="Gene3D" id="3.90.226.10">
    <property type="entry name" value="2-enoyl-CoA Hydratase, Chain A, domain 1"/>
    <property type="match status" value="1"/>
</dbReference>
<dbReference type="STRING" id="1000565.METUNv1_00700"/>
<evidence type="ECO:0000313" key="4">
    <source>
        <dbReference type="Proteomes" id="UP000005019"/>
    </source>
</evidence>
<comment type="similarity">
    <text evidence="1 2">Belongs to the enoyl-CoA hydratase/isomerase family.</text>
</comment>
<dbReference type="InterPro" id="IPR001753">
    <property type="entry name" value="Enoyl-CoA_hydra/iso"/>
</dbReference>
<dbReference type="Pfam" id="PF00378">
    <property type="entry name" value="ECH_1"/>
    <property type="match status" value="1"/>
</dbReference>
<dbReference type="Gene3D" id="6.20.390.30">
    <property type="match status" value="1"/>
</dbReference>
<gene>
    <name evidence="3" type="ORF">METUNv1_00700</name>
</gene>
<dbReference type="EMBL" id="AFHG01000030">
    <property type="protein sequence ID" value="EGK72871.1"/>
    <property type="molecule type" value="Genomic_DNA"/>
</dbReference>
<accession>F5R980</accession>
<dbReference type="CDD" id="cd06558">
    <property type="entry name" value="crotonase-like"/>
    <property type="match status" value="1"/>
</dbReference>
<evidence type="ECO:0000313" key="3">
    <source>
        <dbReference type="EMBL" id="EGK72871.1"/>
    </source>
</evidence>
<dbReference type="SUPFAM" id="SSF52096">
    <property type="entry name" value="ClpP/crotonase"/>
    <property type="match status" value="1"/>
</dbReference>
<dbReference type="PANTHER" id="PTHR11941">
    <property type="entry name" value="ENOYL-COA HYDRATASE-RELATED"/>
    <property type="match status" value="1"/>
</dbReference>
<dbReference type="GO" id="GO:0003824">
    <property type="term" value="F:catalytic activity"/>
    <property type="evidence" value="ECO:0007669"/>
    <property type="project" value="InterPro"/>
</dbReference>
<protein>
    <submittedName>
        <fullName evidence="3">Enoyl-CoA hydratase</fullName>
    </submittedName>
</protein>
<evidence type="ECO:0000256" key="2">
    <source>
        <dbReference type="RuleBase" id="RU003707"/>
    </source>
</evidence>
<dbReference type="GO" id="GO:0006635">
    <property type="term" value="P:fatty acid beta-oxidation"/>
    <property type="evidence" value="ECO:0007669"/>
    <property type="project" value="TreeGrafter"/>
</dbReference>